<gene>
    <name evidence="2" type="ORF">H8K32_05690</name>
</gene>
<dbReference type="Proteomes" id="UP000634011">
    <property type="component" value="Unassembled WGS sequence"/>
</dbReference>
<dbReference type="InterPro" id="IPR037107">
    <property type="entry name" value="Put_OMP_sf"/>
</dbReference>
<protein>
    <submittedName>
        <fullName evidence="2">Lipid A deacylase LpxR family protein</fullName>
    </submittedName>
</protein>
<reference evidence="2" key="1">
    <citation type="submission" date="2020-08" db="EMBL/GenBank/DDBJ databases">
        <title>Novel species isolated from subtropical streams in China.</title>
        <authorList>
            <person name="Lu H."/>
        </authorList>
    </citation>
    <scope>NUCLEOTIDE SEQUENCE</scope>
    <source>
        <strain evidence="2">KACC 12607</strain>
    </source>
</reference>
<evidence type="ECO:0000256" key="1">
    <source>
        <dbReference type="SAM" id="SignalP"/>
    </source>
</evidence>
<feature type="chain" id="PRO_5037518892" evidence="1">
    <location>
        <begin position="26"/>
        <end position="320"/>
    </location>
</feature>
<keyword evidence="1" id="KW-0732">Signal</keyword>
<evidence type="ECO:0000313" key="3">
    <source>
        <dbReference type="Proteomes" id="UP000634011"/>
    </source>
</evidence>
<sequence>MKFSQKVLASLVALACITVSGIAAANDNASANFSAPSWQQAKTVMDQGKAIWMLELENDSFLLNRDDKFYTAGDHLQKTYVVQSDLHSVEYGWRIAQDLYTPSDVKLLPSQLASNDHPYAGWLYGGIFNNNVDVTGKSWRWGVDIGCFGQCAGGARTQAQLHRLITQPLPQGWSTQYHNELGVVLSGEMSPGRLLPFAGVDITPKVHARFGNIFTDLGAEVAIRFGRLNALPYQPASYGFLRGDMKAVAYNATIEGAYFSKDIPKVHAKTAGGEIELGYVWQAGKYGATASIFRRANEIKEMSNAVGAQNVVRLQFLYAM</sequence>
<dbReference type="Pfam" id="PF09982">
    <property type="entry name" value="LpxR"/>
    <property type="match status" value="1"/>
</dbReference>
<comment type="caution">
    <text evidence="2">The sequence shown here is derived from an EMBL/GenBank/DDBJ whole genome shotgun (WGS) entry which is preliminary data.</text>
</comment>
<feature type="signal peptide" evidence="1">
    <location>
        <begin position="1"/>
        <end position="25"/>
    </location>
</feature>
<dbReference type="Gene3D" id="2.40.128.140">
    <property type="entry name" value="Outer membrane protein"/>
    <property type="match status" value="1"/>
</dbReference>
<name>A0A923HH75_9BURK</name>
<evidence type="ECO:0000313" key="2">
    <source>
        <dbReference type="EMBL" id="MBC3861587.1"/>
    </source>
</evidence>
<dbReference type="AlphaFoldDB" id="A0A923HH75"/>
<organism evidence="2 3">
    <name type="scientific">Undibacterium jejuense</name>
    <dbReference type="NCBI Taxonomy" id="1344949"/>
    <lineage>
        <taxon>Bacteria</taxon>
        <taxon>Pseudomonadati</taxon>
        <taxon>Pseudomonadota</taxon>
        <taxon>Betaproteobacteria</taxon>
        <taxon>Burkholderiales</taxon>
        <taxon>Oxalobacteraceae</taxon>
        <taxon>Undibacterium</taxon>
    </lineage>
</organism>
<dbReference type="RefSeq" id="WP_186911521.1">
    <property type="nucleotide sequence ID" value="NZ_JACOFV010000004.1"/>
</dbReference>
<dbReference type="InterPro" id="IPR018707">
    <property type="entry name" value="LpxR"/>
</dbReference>
<proteinExistence type="predicted"/>
<dbReference type="EMBL" id="JACOFV010000004">
    <property type="protein sequence ID" value="MBC3861587.1"/>
    <property type="molecule type" value="Genomic_DNA"/>
</dbReference>
<accession>A0A923HH75</accession>
<keyword evidence="3" id="KW-1185">Reference proteome</keyword>